<reference evidence="1" key="1">
    <citation type="submission" date="2020-11" db="EMBL/GenBank/DDBJ databases">
        <authorList>
            <person name="Tran Van P."/>
        </authorList>
    </citation>
    <scope>NUCLEOTIDE SEQUENCE</scope>
</reference>
<proteinExistence type="predicted"/>
<organism evidence="1">
    <name type="scientific">Cyprideis torosa</name>
    <dbReference type="NCBI Taxonomy" id="163714"/>
    <lineage>
        <taxon>Eukaryota</taxon>
        <taxon>Metazoa</taxon>
        <taxon>Ecdysozoa</taxon>
        <taxon>Arthropoda</taxon>
        <taxon>Crustacea</taxon>
        <taxon>Oligostraca</taxon>
        <taxon>Ostracoda</taxon>
        <taxon>Podocopa</taxon>
        <taxon>Podocopida</taxon>
        <taxon>Cytherocopina</taxon>
        <taxon>Cytheroidea</taxon>
        <taxon>Cytherideidae</taxon>
        <taxon>Cyprideis</taxon>
    </lineage>
</organism>
<accession>A0A7R8WPB0</accession>
<gene>
    <name evidence="1" type="ORF">CTOB1V02_LOCUS13410</name>
</gene>
<dbReference type="EMBL" id="OB673677">
    <property type="protein sequence ID" value="CAD7235595.1"/>
    <property type="molecule type" value="Genomic_DNA"/>
</dbReference>
<name>A0A7R8WPB0_9CRUS</name>
<protein>
    <submittedName>
        <fullName evidence="1">Uncharacterized protein</fullName>
    </submittedName>
</protein>
<evidence type="ECO:0000313" key="1">
    <source>
        <dbReference type="EMBL" id="CAD7235595.1"/>
    </source>
</evidence>
<sequence length="10" mass="1268">MFTRRPEAIF</sequence>